<dbReference type="EMBL" id="PSRQ01000023">
    <property type="protein sequence ID" value="PWU23762.1"/>
    <property type="molecule type" value="Genomic_DNA"/>
</dbReference>
<dbReference type="Proteomes" id="UP000246104">
    <property type="component" value="Unassembled WGS sequence"/>
</dbReference>
<name>A0A317JPT3_9BACT</name>
<keyword evidence="1" id="KW-0472">Membrane</keyword>
<comment type="caution">
    <text evidence="2">The sequence shown here is derived from an EMBL/GenBank/DDBJ whole genome shotgun (WGS) entry which is preliminary data.</text>
</comment>
<evidence type="ECO:0000313" key="3">
    <source>
        <dbReference type="Proteomes" id="UP000246104"/>
    </source>
</evidence>
<evidence type="ECO:0000313" key="2">
    <source>
        <dbReference type="EMBL" id="PWU23762.1"/>
    </source>
</evidence>
<protein>
    <submittedName>
        <fullName evidence="2">Uncharacterized protein</fullName>
    </submittedName>
</protein>
<reference evidence="2 3" key="1">
    <citation type="submission" date="2018-02" db="EMBL/GenBank/DDBJ databases">
        <title>Genomic Reconstructions from Amazon Rainforest and Pasture Soil Reveal Novel Insights into the Physiology of Candidate Phyla in Tropical Sites.</title>
        <authorList>
            <person name="Kroeger M.E."/>
            <person name="Delmont T."/>
            <person name="Eren A.M."/>
            <person name="Guo J."/>
            <person name="Meyer K.M."/>
            <person name="Khan K."/>
            <person name="Rodrigues J.L.M."/>
            <person name="Bohannan B.J.M."/>
            <person name="Tringe S."/>
            <person name="Borges C.D."/>
            <person name="Tiedje J."/>
            <person name="Tsai S.M."/>
            <person name="Nusslein K."/>
        </authorList>
    </citation>
    <scope>NUCLEOTIDE SEQUENCE [LARGE SCALE GENOMIC DNA]</scope>
    <source>
        <strain evidence="2">Amazon FNV 2010 28 9</strain>
    </source>
</reference>
<feature type="transmembrane region" description="Helical" evidence="1">
    <location>
        <begin position="20"/>
        <end position="42"/>
    </location>
</feature>
<keyword evidence="1" id="KW-1133">Transmembrane helix</keyword>
<evidence type="ECO:0000256" key="1">
    <source>
        <dbReference type="SAM" id="Phobius"/>
    </source>
</evidence>
<gene>
    <name evidence="2" type="ORF">C5B42_01905</name>
</gene>
<accession>A0A317JPT3</accession>
<keyword evidence="1" id="KW-0812">Transmembrane</keyword>
<dbReference type="AlphaFoldDB" id="A0A317JPT3"/>
<dbReference type="Pfam" id="PF18901">
    <property type="entry name" value="DUF5657"/>
    <property type="match status" value="1"/>
</dbReference>
<organism evidence="2 3">
    <name type="scientific">Candidatus Cerribacteria bacterium 'Amazon FNV 2010 28 9'</name>
    <dbReference type="NCBI Taxonomy" id="2081795"/>
    <lineage>
        <taxon>Bacteria</taxon>
        <taxon>Candidatus Cerribacteria</taxon>
    </lineage>
</organism>
<dbReference type="InterPro" id="IPR043716">
    <property type="entry name" value="DUF5657"/>
</dbReference>
<feature type="transmembrane region" description="Helical" evidence="1">
    <location>
        <begin position="63"/>
        <end position="85"/>
    </location>
</feature>
<sequence length="86" mass="9650">MNPFPLPSPLLDPTSPILISIPVVLFVFKGLFLITFALYIIYALVIVRQISLMSRTIHTSLEWFVKILGLVHLAAAILIWVIAFMA</sequence>
<proteinExistence type="predicted"/>